<dbReference type="FunFam" id="1.10.287.130:FF:000001">
    <property type="entry name" value="Two-component sensor histidine kinase"/>
    <property type="match status" value="1"/>
</dbReference>
<dbReference type="FunFam" id="3.30.565.10:FF:000006">
    <property type="entry name" value="Sensor histidine kinase WalK"/>
    <property type="match status" value="1"/>
</dbReference>
<evidence type="ECO:0000256" key="14">
    <source>
        <dbReference type="ARBA" id="ARBA00023136"/>
    </source>
</evidence>
<keyword evidence="5" id="KW-1003">Cell membrane</keyword>
<evidence type="ECO:0000256" key="4">
    <source>
        <dbReference type="ARBA" id="ARBA00015735"/>
    </source>
</evidence>
<dbReference type="SUPFAM" id="SSF47384">
    <property type="entry name" value="Homodimeric domain of signal transducing histidine kinase"/>
    <property type="match status" value="1"/>
</dbReference>
<protein>
    <recommendedName>
        <fullName evidence="4">Signal transduction histidine-protein kinase ArlS</fullName>
        <ecNumber evidence="3">2.7.13.3</ecNumber>
    </recommendedName>
</protein>
<evidence type="ECO:0000256" key="10">
    <source>
        <dbReference type="ARBA" id="ARBA00022777"/>
    </source>
</evidence>
<dbReference type="InterPro" id="IPR003660">
    <property type="entry name" value="HAMP_dom"/>
</dbReference>
<proteinExistence type="predicted"/>
<dbReference type="GO" id="GO:0005524">
    <property type="term" value="F:ATP binding"/>
    <property type="evidence" value="ECO:0007669"/>
    <property type="project" value="UniProtKB-KW"/>
</dbReference>
<name>A0A089M5J8_9BACL</name>
<evidence type="ECO:0000256" key="2">
    <source>
        <dbReference type="ARBA" id="ARBA00004651"/>
    </source>
</evidence>
<dbReference type="PANTHER" id="PTHR45436">
    <property type="entry name" value="SENSOR HISTIDINE KINASE YKOH"/>
    <property type="match status" value="1"/>
</dbReference>
<keyword evidence="10 18" id="KW-0418">Kinase</keyword>
<sequence length="472" mass="52704">MSRLTALLSRLSVRWKLAIWSSVLLCVLFLGYNGVQYFVINHWMLHQNQNAIQKNVEEIQEYFRAESGMDNRIAGSRSFIESINESHQMIRILNAVGTPILTVSDQLPEDWVQPQAAVKTTTTSVWHEEEHLLLIRSPLQTANFTGTIEIVNNLESSDQLSDMLLGVMIAGWLGAIVISAAGGVFLSRLLLRPIQSLSDTMISIKQNGLQERVGVPGSNNDELAQLARVFNDLMDQLETSFYNQKQFAQDASHELRTPISIIEGHISMLNRWGKHDPAILEESLNVSVQELGRLKGIVNELLELTRAEENSREQYDFPCVVLDTLLYTLRNFALLHSDFEITQNLNELEDVVVHIVPNHLEQILLILLDNAVKYSGALRVIQLDGVVVRSQVQIRVEDSGIGVPEDDLPFVFQRFYRVDKSRSRGQGGSGLGLAIAERLVAKYGGSIAIASKAGQGTAVTLTFPIVQRPKSN</sequence>
<dbReference type="OrthoDB" id="9786919at2"/>
<evidence type="ECO:0000256" key="1">
    <source>
        <dbReference type="ARBA" id="ARBA00000085"/>
    </source>
</evidence>
<evidence type="ECO:0000259" key="16">
    <source>
        <dbReference type="PROSITE" id="PS50109"/>
    </source>
</evidence>
<evidence type="ECO:0000313" key="18">
    <source>
        <dbReference type="EMBL" id="AIQ69071.1"/>
    </source>
</evidence>
<feature type="domain" description="Histidine kinase" evidence="16">
    <location>
        <begin position="250"/>
        <end position="467"/>
    </location>
</feature>
<dbReference type="PRINTS" id="PR00344">
    <property type="entry name" value="BCTRLSENSOR"/>
</dbReference>
<dbReference type="Pfam" id="PF00512">
    <property type="entry name" value="HisKA"/>
    <property type="match status" value="1"/>
</dbReference>
<dbReference type="SUPFAM" id="SSF55874">
    <property type="entry name" value="ATPase domain of HSP90 chaperone/DNA topoisomerase II/histidine kinase"/>
    <property type="match status" value="1"/>
</dbReference>
<evidence type="ECO:0000256" key="13">
    <source>
        <dbReference type="ARBA" id="ARBA00023012"/>
    </source>
</evidence>
<dbReference type="AlphaFoldDB" id="A0A089M5J8"/>
<dbReference type="SMART" id="SM00388">
    <property type="entry name" value="HisKA"/>
    <property type="match status" value="1"/>
</dbReference>
<organism evidence="18 19">
    <name type="scientific">Paenibacillus graminis</name>
    <dbReference type="NCBI Taxonomy" id="189425"/>
    <lineage>
        <taxon>Bacteria</taxon>
        <taxon>Bacillati</taxon>
        <taxon>Bacillota</taxon>
        <taxon>Bacilli</taxon>
        <taxon>Bacillales</taxon>
        <taxon>Paenibacillaceae</taxon>
        <taxon>Paenibacillus</taxon>
    </lineage>
</organism>
<keyword evidence="13" id="KW-0902">Two-component regulatory system</keyword>
<dbReference type="InterPro" id="IPR036890">
    <property type="entry name" value="HATPase_C_sf"/>
</dbReference>
<dbReference type="Pfam" id="PF00672">
    <property type="entry name" value="HAMP"/>
    <property type="match status" value="1"/>
</dbReference>
<evidence type="ECO:0000256" key="6">
    <source>
        <dbReference type="ARBA" id="ARBA00022553"/>
    </source>
</evidence>
<dbReference type="InterPro" id="IPR003594">
    <property type="entry name" value="HATPase_dom"/>
</dbReference>
<evidence type="ECO:0000259" key="17">
    <source>
        <dbReference type="PROSITE" id="PS50885"/>
    </source>
</evidence>
<dbReference type="SMART" id="SM00304">
    <property type="entry name" value="HAMP"/>
    <property type="match status" value="1"/>
</dbReference>
<dbReference type="Pfam" id="PF02518">
    <property type="entry name" value="HATPase_c"/>
    <property type="match status" value="1"/>
</dbReference>
<keyword evidence="11" id="KW-0067">ATP-binding</keyword>
<dbReference type="Gene3D" id="6.10.340.10">
    <property type="match status" value="1"/>
</dbReference>
<keyword evidence="14 15" id="KW-0472">Membrane</keyword>
<keyword evidence="19" id="KW-1185">Reference proteome</keyword>
<evidence type="ECO:0000313" key="19">
    <source>
        <dbReference type="Proteomes" id="UP000029500"/>
    </source>
</evidence>
<evidence type="ECO:0000256" key="11">
    <source>
        <dbReference type="ARBA" id="ARBA00022840"/>
    </source>
</evidence>
<dbReference type="PROSITE" id="PS50109">
    <property type="entry name" value="HIS_KIN"/>
    <property type="match status" value="1"/>
</dbReference>
<dbReference type="EMBL" id="CP009287">
    <property type="protein sequence ID" value="AIQ69071.1"/>
    <property type="molecule type" value="Genomic_DNA"/>
</dbReference>
<feature type="transmembrane region" description="Helical" evidence="15">
    <location>
        <begin position="163"/>
        <end position="191"/>
    </location>
</feature>
<dbReference type="InterPro" id="IPR050428">
    <property type="entry name" value="TCS_sensor_his_kinase"/>
</dbReference>
<dbReference type="SMART" id="SM00387">
    <property type="entry name" value="HATPase_c"/>
    <property type="match status" value="1"/>
</dbReference>
<accession>A0A089M5J8</accession>
<evidence type="ECO:0000256" key="8">
    <source>
        <dbReference type="ARBA" id="ARBA00022692"/>
    </source>
</evidence>
<evidence type="ECO:0000256" key="5">
    <source>
        <dbReference type="ARBA" id="ARBA00022475"/>
    </source>
</evidence>
<keyword evidence="8 15" id="KW-0812">Transmembrane</keyword>
<dbReference type="KEGG" id="pgm:PGRAT_16620"/>
<dbReference type="PANTHER" id="PTHR45436:SF5">
    <property type="entry name" value="SENSOR HISTIDINE KINASE TRCS"/>
    <property type="match status" value="1"/>
</dbReference>
<dbReference type="CDD" id="cd00075">
    <property type="entry name" value="HATPase"/>
    <property type="match status" value="1"/>
</dbReference>
<comment type="catalytic activity">
    <reaction evidence="1">
        <text>ATP + protein L-histidine = ADP + protein N-phospho-L-histidine.</text>
        <dbReference type="EC" id="2.7.13.3"/>
    </reaction>
</comment>
<dbReference type="CDD" id="cd06225">
    <property type="entry name" value="HAMP"/>
    <property type="match status" value="1"/>
</dbReference>
<dbReference type="InterPro" id="IPR041610">
    <property type="entry name" value="ArlS_N"/>
</dbReference>
<dbReference type="Proteomes" id="UP000029500">
    <property type="component" value="Chromosome"/>
</dbReference>
<evidence type="ECO:0000256" key="15">
    <source>
        <dbReference type="SAM" id="Phobius"/>
    </source>
</evidence>
<dbReference type="InterPro" id="IPR003661">
    <property type="entry name" value="HisK_dim/P_dom"/>
</dbReference>
<dbReference type="InterPro" id="IPR036097">
    <property type="entry name" value="HisK_dim/P_sf"/>
</dbReference>
<evidence type="ECO:0000256" key="7">
    <source>
        <dbReference type="ARBA" id="ARBA00022679"/>
    </source>
</evidence>
<evidence type="ECO:0000256" key="3">
    <source>
        <dbReference type="ARBA" id="ARBA00012438"/>
    </source>
</evidence>
<dbReference type="SUPFAM" id="SSF158472">
    <property type="entry name" value="HAMP domain-like"/>
    <property type="match status" value="1"/>
</dbReference>
<dbReference type="InterPro" id="IPR005467">
    <property type="entry name" value="His_kinase_dom"/>
</dbReference>
<dbReference type="InterPro" id="IPR004358">
    <property type="entry name" value="Sig_transdc_His_kin-like_C"/>
</dbReference>
<evidence type="ECO:0000256" key="9">
    <source>
        <dbReference type="ARBA" id="ARBA00022741"/>
    </source>
</evidence>
<dbReference type="STRING" id="189425.PGRAT_16620"/>
<reference evidence="18 19" key="1">
    <citation type="submission" date="2014-08" db="EMBL/GenBank/DDBJ databases">
        <title>Comparative genomics of the Paenibacillus odorifer group.</title>
        <authorList>
            <person name="den Bakker H.C."/>
            <person name="Tsai Y.-C."/>
            <person name="Martin N."/>
            <person name="Korlach J."/>
            <person name="Wiedmann M."/>
        </authorList>
    </citation>
    <scope>NUCLEOTIDE SEQUENCE [LARGE SCALE GENOMIC DNA]</scope>
    <source>
        <strain evidence="18 19">DSM 15220</strain>
    </source>
</reference>
<feature type="domain" description="HAMP" evidence="17">
    <location>
        <begin position="188"/>
        <end position="242"/>
    </location>
</feature>
<dbReference type="Gene3D" id="3.30.565.10">
    <property type="entry name" value="Histidine kinase-like ATPase, C-terminal domain"/>
    <property type="match status" value="1"/>
</dbReference>
<dbReference type="eggNOG" id="COG5002">
    <property type="taxonomic scope" value="Bacteria"/>
</dbReference>
<dbReference type="PROSITE" id="PS50885">
    <property type="entry name" value="HAMP"/>
    <property type="match status" value="1"/>
</dbReference>
<dbReference type="CDD" id="cd00082">
    <property type="entry name" value="HisKA"/>
    <property type="match status" value="1"/>
</dbReference>
<comment type="subcellular location">
    <subcellularLocation>
        <location evidence="2">Cell membrane</location>
        <topology evidence="2">Multi-pass membrane protein</topology>
    </subcellularLocation>
</comment>
<gene>
    <name evidence="18" type="ORF">PGRAT_16620</name>
</gene>
<feature type="transmembrane region" description="Helical" evidence="15">
    <location>
        <begin position="17"/>
        <end position="40"/>
    </location>
</feature>
<dbReference type="Pfam" id="PF18719">
    <property type="entry name" value="ArlS_N"/>
    <property type="match status" value="1"/>
</dbReference>
<dbReference type="HOGENOM" id="CLU_000445_89_6_9"/>
<dbReference type="GO" id="GO:0000155">
    <property type="term" value="F:phosphorelay sensor kinase activity"/>
    <property type="evidence" value="ECO:0007669"/>
    <property type="project" value="InterPro"/>
</dbReference>
<keyword evidence="9" id="KW-0547">Nucleotide-binding</keyword>
<dbReference type="Gene3D" id="1.10.287.130">
    <property type="match status" value="1"/>
</dbReference>
<evidence type="ECO:0000256" key="12">
    <source>
        <dbReference type="ARBA" id="ARBA00022989"/>
    </source>
</evidence>
<dbReference type="EC" id="2.7.13.3" evidence="3"/>
<dbReference type="RefSeq" id="WP_025706387.1">
    <property type="nucleotide sequence ID" value="NZ_CP009287.1"/>
</dbReference>
<keyword evidence="6" id="KW-0597">Phosphoprotein</keyword>
<keyword evidence="12 15" id="KW-1133">Transmembrane helix</keyword>
<keyword evidence="7" id="KW-0808">Transferase</keyword>
<dbReference type="GO" id="GO:0005886">
    <property type="term" value="C:plasma membrane"/>
    <property type="evidence" value="ECO:0007669"/>
    <property type="project" value="UniProtKB-SubCell"/>
</dbReference>